<dbReference type="AlphaFoldDB" id="A0AAV4ER70"/>
<dbReference type="EMBL" id="BMAT01003838">
    <property type="protein sequence ID" value="GFR63302.1"/>
    <property type="molecule type" value="Genomic_DNA"/>
</dbReference>
<feature type="compositionally biased region" description="Polar residues" evidence="1">
    <location>
        <begin position="611"/>
        <end position="625"/>
    </location>
</feature>
<feature type="compositionally biased region" description="Acidic residues" evidence="1">
    <location>
        <begin position="117"/>
        <end position="131"/>
    </location>
</feature>
<protein>
    <submittedName>
        <fullName evidence="2">Uncharacterized protein</fullName>
    </submittedName>
</protein>
<feature type="compositionally biased region" description="Polar residues" evidence="1">
    <location>
        <begin position="67"/>
        <end position="78"/>
    </location>
</feature>
<feature type="compositionally biased region" description="Basic residues" evidence="1">
    <location>
        <begin position="486"/>
        <end position="504"/>
    </location>
</feature>
<feature type="region of interest" description="Disordered" evidence="1">
    <location>
        <begin position="256"/>
        <end position="289"/>
    </location>
</feature>
<feature type="compositionally biased region" description="Acidic residues" evidence="1">
    <location>
        <begin position="576"/>
        <end position="598"/>
    </location>
</feature>
<accession>A0AAV4ER70</accession>
<feature type="compositionally biased region" description="Low complexity" evidence="1">
    <location>
        <begin position="40"/>
        <end position="58"/>
    </location>
</feature>
<dbReference type="Proteomes" id="UP000762676">
    <property type="component" value="Unassembled WGS sequence"/>
</dbReference>
<feature type="compositionally biased region" description="Polar residues" evidence="1">
    <location>
        <begin position="377"/>
        <end position="391"/>
    </location>
</feature>
<feature type="compositionally biased region" description="Polar residues" evidence="1">
    <location>
        <begin position="309"/>
        <end position="325"/>
    </location>
</feature>
<keyword evidence="3" id="KW-1185">Reference proteome</keyword>
<evidence type="ECO:0000313" key="2">
    <source>
        <dbReference type="EMBL" id="GFR63302.1"/>
    </source>
</evidence>
<evidence type="ECO:0000313" key="3">
    <source>
        <dbReference type="Proteomes" id="UP000762676"/>
    </source>
</evidence>
<feature type="compositionally biased region" description="Polar residues" evidence="1">
    <location>
        <begin position="430"/>
        <end position="451"/>
    </location>
</feature>
<reference evidence="2 3" key="1">
    <citation type="journal article" date="2021" name="Elife">
        <title>Chloroplast acquisition without the gene transfer in kleptoplastic sea slugs, Plakobranchus ocellatus.</title>
        <authorList>
            <person name="Maeda T."/>
            <person name="Takahashi S."/>
            <person name="Yoshida T."/>
            <person name="Shimamura S."/>
            <person name="Takaki Y."/>
            <person name="Nagai Y."/>
            <person name="Toyoda A."/>
            <person name="Suzuki Y."/>
            <person name="Arimoto A."/>
            <person name="Ishii H."/>
            <person name="Satoh N."/>
            <person name="Nishiyama T."/>
            <person name="Hasebe M."/>
            <person name="Maruyama T."/>
            <person name="Minagawa J."/>
            <person name="Obokata J."/>
            <person name="Shigenobu S."/>
        </authorList>
    </citation>
    <scope>NUCLEOTIDE SEQUENCE [LARGE SCALE GENOMIC DNA]</scope>
</reference>
<sequence length="644" mass="69156">MMKHVSKQLCTNTKTITANTLSEMLTDDCDVSTGTDDVTHTSPPSTLPSSAASAAQASVGPGEEESGQQTTNGAPDTNSSRKRPNSQRRSHENRPRKQQRSSADSPRVVPSHHRNSDDEDENGVDNGEEVDICSNSDHGDDGVDENNFSVADGPTANVHSLLQQGPILNATLEGKAKTKFNHSNPLDYCNSLHFDRHANGRSQHAGIGNSLSLTSAPTGNSRLYSSSPPSPSPHDIMSAVSSTVAPHSFSIESLTASHAHRPVSSADTSRRRLSQYTGSKDTSHFVFSSNIPSENDHKLASLLAHNVHRQTSGSDRLSSSGVDQTSSHEDHSGNISANTGSDVERVAATSPPPSPCLDCDDHMMKRRKSPHCADSSPVKNSKTNGGEDNNPSMPPTPTTTATATPKRAISSRPSFLISDILGVTDDQSTKDNISSNGSHNKPAASTPTSSTAKHDLDNNNKHGIPARHHIGLYTHPHTSQHPLYSHNHHQHQLHHHHHHHHHPHPYSLYNNNNSTTANMAATAALALGNPYNFPGLNPGHPALGSSYQRSGEGQHSPHSRILPPGLDPSTGALDSSYDEDMMREDDEDNDDDEGDDGRDNDSISEAFDLAQRSNLTWPPINSFTRYSAPGGNTIGATQHDRSAK</sequence>
<proteinExistence type="predicted"/>
<evidence type="ECO:0000256" key="1">
    <source>
        <dbReference type="SAM" id="MobiDB-lite"/>
    </source>
</evidence>
<feature type="region of interest" description="Disordered" evidence="1">
    <location>
        <begin position="309"/>
        <end position="411"/>
    </location>
</feature>
<feature type="region of interest" description="Disordered" evidence="1">
    <location>
        <begin position="200"/>
        <end position="238"/>
    </location>
</feature>
<feature type="compositionally biased region" description="Polar residues" evidence="1">
    <location>
        <begin position="274"/>
        <end position="289"/>
    </location>
</feature>
<name>A0AAV4ER70_9GAST</name>
<comment type="caution">
    <text evidence="2">The sequence shown here is derived from an EMBL/GenBank/DDBJ whole genome shotgun (WGS) entry which is preliminary data.</text>
</comment>
<feature type="region of interest" description="Disordered" evidence="1">
    <location>
        <begin position="33"/>
        <end position="154"/>
    </location>
</feature>
<gene>
    <name evidence="2" type="ORF">ElyMa_001892000</name>
</gene>
<feature type="region of interest" description="Disordered" evidence="1">
    <location>
        <begin position="537"/>
        <end position="644"/>
    </location>
</feature>
<feature type="region of interest" description="Disordered" evidence="1">
    <location>
        <begin position="427"/>
        <end position="513"/>
    </location>
</feature>
<feature type="compositionally biased region" description="Polar residues" evidence="1">
    <location>
        <begin position="209"/>
        <end position="224"/>
    </location>
</feature>
<organism evidence="2 3">
    <name type="scientific">Elysia marginata</name>
    <dbReference type="NCBI Taxonomy" id="1093978"/>
    <lineage>
        <taxon>Eukaryota</taxon>
        <taxon>Metazoa</taxon>
        <taxon>Spiralia</taxon>
        <taxon>Lophotrochozoa</taxon>
        <taxon>Mollusca</taxon>
        <taxon>Gastropoda</taxon>
        <taxon>Heterobranchia</taxon>
        <taxon>Euthyneura</taxon>
        <taxon>Panpulmonata</taxon>
        <taxon>Sacoglossa</taxon>
        <taxon>Placobranchoidea</taxon>
        <taxon>Plakobranchidae</taxon>
        <taxon>Elysia</taxon>
    </lineage>
</organism>